<dbReference type="FunFam" id="3.30.800.10:FF:000005">
    <property type="entry name" value="1-phosphatidylinositol-3-phosphate 5-kinase (Fab1)"/>
    <property type="match status" value="1"/>
</dbReference>
<dbReference type="FunFam" id="3.50.7.10:FF:000007">
    <property type="entry name" value="1-phosphatidylinositol 3-phosphate 5-kinase isoform X1"/>
    <property type="match status" value="1"/>
</dbReference>
<evidence type="ECO:0000313" key="15">
    <source>
        <dbReference type="Proteomes" id="UP000646827"/>
    </source>
</evidence>
<name>A0A8H7S2Y6_9FUNG</name>
<feature type="region of interest" description="Disordered" evidence="12">
    <location>
        <begin position="1535"/>
        <end position="1558"/>
    </location>
</feature>
<keyword evidence="8" id="KW-0862">Zinc</keyword>
<comment type="caution">
    <text evidence="14">The sequence shown here is derived from an EMBL/GenBank/DDBJ whole genome shotgun (WGS) entry which is preliminary data.</text>
</comment>
<feature type="region of interest" description="Disordered" evidence="12">
    <location>
        <begin position="930"/>
        <end position="951"/>
    </location>
</feature>
<feature type="compositionally biased region" description="Basic and acidic residues" evidence="12">
    <location>
        <begin position="1539"/>
        <end position="1549"/>
    </location>
</feature>
<feature type="compositionally biased region" description="Basic and acidic residues" evidence="12">
    <location>
        <begin position="1321"/>
        <end position="1333"/>
    </location>
</feature>
<feature type="compositionally biased region" description="Low complexity" evidence="12">
    <location>
        <begin position="938"/>
        <end position="950"/>
    </location>
</feature>
<evidence type="ECO:0000256" key="5">
    <source>
        <dbReference type="ARBA" id="ARBA00022741"/>
    </source>
</evidence>
<feature type="compositionally biased region" description="Basic and acidic residues" evidence="12">
    <location>
        <begin position="1146"/>
        <end position="1166"/>
    </location>
</feature>
<dbReference type="GO" id="GO:0000285">
    <property type="term" value="F:1-phosphatidylinositol-3-phosphate 5-kinase activity"/>
    <property type="evidence" value="ECO:0007669"/>
    <property type="project" value="UniProtKB-EC"/>
</dbReference>
<keyword evidence="5 11" id="KW-0547">Nucleotide-binding</keyword>
<keyword evidence="6" id="KW-0863">Zinc-finger</keyword>
<evidence type="ECO:0000256" key="11">
    <source>
        <dbReference type="PROSITE-ProRule" id="PRU00781"/>
    </source>
</evidence>
<feature type="compositionally biased region" description="Basic and acidic residues" evidence="12">
    <location>
        <begin position="1"/>
        <end position="11"/>
    </location>
</feature>
<evidence type="ECO:0000256" key="10">
    <source>
        <dbReference type="ARBA" id="ARBA00075294"/>
    </source>
</evidence>
<dbReference type="SMART" id="SM00330">
    <property type="entry name" value="PIPKc"/>
    <property type="match status" value="1"/>
</dbReference>
<protein>
    <recommendedName>
        <fullName evidence="2">1-phosphatidylinositol-3-phosphate 5-kinase</fullName>
        <ecNumber evidence="2">2.7.1.150</ecNumber>
    </recommendedName>
    <alternativeName>
        <fullName evidence="10">Type III PIP kinase</fullName>
    </alternativeName>
</protein>
<dbReference type="SUPFAM" id="SSF56104">
    <property type="entry name" value="SAICAR synthase-like"/>
    <property type="match status" value="1"/>
</dbReference>
<sequence>RKSSELIRTSDDSGAGSHNNGIHGESSDNENSIIDNELSVASMEHMRKMLRHMLYENESIIGPENCQAWEDVLMKLLLQVSENVHPDIRGGDDMDLRHYIKIKKIAGGTPQDSYYVNGVVCSKNVAHKRMIRSIKNPQILILYFPLEWERDGRDGQLQSIDRILAQEKDYLEKLVNRIVALKPSVVLVSSNVSRVALEHLVKADIVVAYNVKLSILDAVARCTGASIINEFHQLITMTDGGLMLSHCGMFATKTLVHDLIPNRRKTFLIFDQCPPELGATIILRGGSMDVLNVTKRIMDFMVFVIHNLRLESFLLKDLAKVRIAIHGPPTKDEQQKQKEQEQQEQKAAAAAAASTEQANLVSSAQSIASMTDKSSDSTVIVEETEKATTLPNSNPVVMNQEEFLHAVQNAIHRYQTVTLSASPMVGLPAPHLLMRLSETQKKMIALIAARAPDALKSNKSYNIPPPPDRLANMVSYFRSFDQVMMGDAEYERLLEEHHHRWRALEAYIGDNSDTLSPSYHQQLVVLYMSVCSTTAVPCQGPELRMFEYYRPESDLTLGQYIEDIAEDANTPCPSNMCECIMFDHYRSYVHGNAKVNVDLEYIKGPAPIMSTNNILMWSYCKYCDANSLLVPMSESSWKYSLGKFLELLFHQTTEAVCGQEESWCPHSLFSDHIHYFWIKGMGVRFQHETIAPLEVHVPPMHLYFNPKTQAALKDSALESMRSKITRFYESVIERDKNFLMDMVQPEDVDGCKENLSEMSRRATGEKKKLLQYLQSIYARTAPTDALSLNEVRINLHMRAMQWDLEYAEFVRHYVRPERELRRHFKKMFPIEGGATSSTVANLDVRTKRTAEAPDLPILDVGLDGPSNYYCTAPSSITATTTTMTASDIDISMGTTSLKFQPALGESPTSASPWLEEEARLDNLLEEMMKGKLSRKQSGETSYSSTSLSQQNDVQNGLIKTDTGDSLDPSVARRLSLELMKDTPRQLTSWSDEKKEEEKKEEQQQQQSQKLHQKQQHRKRNSNNYHNQSNHDNNRNGRSHHHHHYSVHEPQQKYFDEHDIRTQKRPNENNEQKQILFPSGLTSHAAMLPLLSATTYKRFTDILPEDSGVIKSRSSPPLTTKTKRKNYPMDGSRSRGGVSQQEQKSSGSKDKLQQHHQDNNDGPSTEKRELALSGYRYGYKGSTERGSMSTHRLHPLRYYSRSNNNGHRVTENSIVGSSTLHPHDHGNNKHQQSSSSRLVNSATRIDVKFNTNRHLTSTGRRDSPSSRSVRQRLPSKSTMEVYTTIRELVREESDDEFQASESDTDEDDEDSESDNDDNNGESTKDSDKNQDNDGHYNNSLTFSLTHTDEYDESWGREMIITTNQQHFGGQEVLHDSPVDSTVPHLTFDEDDKTTGDATAAGTDNTKPPMHHHTISDFRANNQHGRPIPAKQNASLNNLDSSTLELSTSGPERNNSFLKTITNMLAEKGLGNLLPLEYPLSPLEHIFPNSLIIVGEDEPSTIVAYTLNCQDYTNMLNNIRKGNHTDIPVVTDEQSMQNEQYNEKEYNEKESSTPGPEPATGIFIERTLRSKSGIHMKYYFTDGTTKFFCKIFFVEQFDALRRNCGCEESYIASLASCCKWDSSGGKSGSVFLKTKDDRLLIKQISRYEMDAFLRFAPSYFQYMSEAFFHELPTVLSKIFGLYRIGFKNSSTGKSMRMDILVMENLFYERCVKKIFDLKGSMRNRHVQATGRENEVLLDENMVELMFQAPLFLRSHSKEMLRGSLHNDTLFLSRLDVMDYSLLVGVDEENRELIVGIVDFIRTFTWDKKLESWVKESGILGGGGKEPTIISPKQYRLRFREAMDRYFLMVPDFWTAKLVVRRQYHHEERYPSKPPGSEN</sequence>
<evidence type="ECO:0000256" key="2">
    <source>
        <dbReference type="ARBA" id="ARBA00012009"/>
    </source>
</evidence>
<accession>A0A8H7S2Y6</accession>
<dbReference type="InterPro" id="IPR002423">
    <property type="entry name" value="Cpn60/GroEL/TCP-1"/>
</dbReference>
<dbReference type="InterPro" id="IPR027409">
    <property type="entry name" value="GroEL-like_apical_dom_sf"/>
</dbReference>
<dbReference type="EMBL" id="JAEPRB010000116">
    <property type="protein sequence ID" value="KAG2221193.1"/>
    <property type="molecule type" value="Genomic_DNA"/>
</dbReference>
<organism evidence="14 15">
    <name type="scientific">Circinella minor</name>
    <dbReference type="NCBI Taxonomy" id="1195481"/>
    <lineage>
        <taxon>Eukaryota</taxon>
        <taxon>Fungi</taxon>
        <taxon>Fungi incertae sedis</taxon>
        <taxon>Mucoromycota</taxon>
        <taxon>Mucoromycotina</taxon>
        <taxon>Mucoromycetes</taxon>
        <taxon>Mucorales</taxon>
        <taxon>Lichtheimiaceae</taxon>
        <taxon>Circinella</taxon>
    </lineage>
</organism>
<evidence type="ECO:0000256" key="3">
    <source>
        <dbReference type="ARBA" id="ARBA00022679"/>
    </source>
</evidence>
<proteinExistence type="predicted"/>
<keyword evidence="9 11" id="KW-0067">ATP-binding</keyword>
<dbReference type="InterPro" id="IPR044769">
    <property type="entry name" value="PIKfyve_PIPKc"/>
</dbReference>
<dbReference type="EC" id="2.7.1.150" evidence="2"/>
<dbReference type="GO" id="GO:0046854">
    <property type="term" value="P:phosphatidylinositol phosphate biosynthetic process"/>
    <property type="evidence" value="ECO:0007669"/>
    <property type="project" value="TreeGrafter"/>
</dbReference>
<evidence type="ECO:0000313" key="14">
    <source>
        <dbReference type="EMBL" id="KAG2221193.1"/>
    </source>
</evidence>
<dbReference type="GO" id="GO:0000329">
    <property type="term" value="C:fungal-type vacuole membrane"/>
    <property type="evidence" value="ECO:0007669"/>
    <property type="project" value="TreeGrafter"/>
</dbReference>
<feature type="non-terminal residue" evidence="14">
    <location>
        <position position="1"/>
    </location>
</feature>
<evidence type="ECO:0000256" key="8">
    <source>
        <dbReference type="ARBA" id="ARBA00022833"/>
    </source>
</evidence>
<dbReference type="InterPro" id="IPR027484">
    <property type="entry name" value="PInositol-4-P-5-kinase_N"/>
</dbReference>
<dbReference type="PANTHER" id="PTHR45748:SF7">
    <property type="entry name" value="1-PHOSPHATIDYLINOSITOL 3-PHOSPHATE 5-KINASE-RELATED"/>
    <property type="match status" value="1"/>
</dbReference>
<evidence type="ECO:0000256" key="4">
    <source>
        <dbReference type="ARBA" id="ARBA00022723"/>
    </source>
</evidence>
<reference evidence="14 15" key="1">
    <citation type="submission" date="2020-12" db="EMBL/GenBank/DDBJ databases">
        <title>Metabolic potential, ecology and presence of endohyphal bacteria is reflected in genomic diversity of Mucoromycotina.</title>
        <authorList>
            <person name="Muszewska A."/>
            <person name="Okrasinska A."/>
            <person name="Steczkiewicz K."/>
            <person name="Drgas O."/>
            <person name="Orlowska M."/>
            <person name="Perlinska-Lenart U."/>
            <person name="Aleksandrzak-Piekarczyk T."/>
            <person name="Szatraj K."/>
            <person name="Zielenkiewicz U."/>
            <person name="Pilsyk S."/>
            <person name="Malc E."/>
            <person name="Mieczkowski P."/>
            <person name="Kruszewska J.S."/>
            <person name="Biernat P."/>
            <person name="Pawlowska J."/>
        </authorList>
    </citation>
    <scope>NUCLEOTIDE SEQUENCE [LARGE SCALE GENOMIC DNA]</scope>
    <source>
        <strain evidence="14 15">CBS 142.35</strain>
    </source>
</reference>
<keyword evidence="3 11" id="KW-0808">Transferase</keyword>
<evidence type="ECO:0000256" key="6">
    <source>
        <dbReference type="ARBA" id="ARBA00022771"/>
    </source>
</evidence>
<dbReference type="Gene3D" id="3.30.810.10">
    <property type="entry name" value="2-Layer Sandwich"/>
    <property type="match status" value="1"/>
</dbReference>
<feature type="region of interest" description="Disordered" evidence="12">
    <location>
        <begin position="1"/>
        <end position="32"/>
    </location>
</feature>
<feature type="compositionally biased region" description="Low complexity" evidence="12">
    <location>
        <begin position="1394"/>
        <end position="1405"/>
    </location>
</feature>
<dbReference type="CDD" id="cd17300">
    <property type="entry name" value="PIPKc_PIKfyve"/>
    <property type="match status" value="1"/>
</dbReference>
<dbReference type="PANTHER" id="PTHR45748">
    <property type="entry name" value="1-PHOSPHATIDYLINOSITOL 3-PHOSPHATE 5-KINASE-RELATED"/>
    <property type="match status" value="1"/>
</dbReference>
<dbReference type="OrthoDB" id="158357at2759"/>
<comment type="catalytic activity">
    <reaction evidence="1">
        <text>a 1,2-diacyl-sn-glycero-3-phospho-(1D-myo-inositol-3-phosphate) + ATP = a 1,2-diacyl-sn-glycero-3-phospho-(1D-myo-inositol-3,5-bisphosphate) + ADP + H(+)</text>
        <dbReference type="Rhea" id="RHEA:13609"/>
        <dbReference type="ChEBI" id="CHEBI:15378"/>
        <dbReference type="ChEBI" id="CHEBI:30616"/>
        <dbReference type="ChEBI" id="CHEBI:57923"/>
        <dbReference type="ChEBI" id="CHEBI:58088"/>
        <dbReference type="ChEBI" id="CHEBI:456216"/>
        <dbReference type="EC" id="2.7.1.150"/>
    </reaction>
</comment>
<feature type="region of interest" description="Disordered" evidence="12">
    <location>
        <begin position="976"/>
        <end position="1045"/>
    </location>
</feature>
<dbReference type="GO" id="GO:0008270">
    <property type="term" value="F:zinc ion binding"/>
    <property type="evidence" value="ECO:0007669"/>
    <property type="project" value="UniProtKB-KW"/>
</dbReference>
<evidence type="ECO:0000256" key="12">
    <source>
        <dbReference type="SAM" id="MobiDB-lite"/>
    </source>
</evidence>
<dbReference type="InterPro" id="IPR002498">
    <property type="entry name" value="PInositol-4-P-4/5-kinase_core"/>
</dbReference>
<dbReference type="Gene3D" id="3.30.800.10">
    <property type="entry name" value="Phosphatidylinositol Phosphate Kinase II Beta"/>
    <property type="match status" value="1"/>
</dbReference>
<feature type="compositionally biased region" description="Polar residues" evidence="12">
    <location>
        <begin position="1136"/>
        <end position="1145"/>
    </location>
</feature>
<feature type="compositionally biased region" description="Low complexity" evidence="12">
    <location>
        <begin position="1021"/>
        <end position="1030"/>
    </location>
</feature>
<dbReference type="Pfam" id="PF00118">
    <property type="entry name" value="Cpn60_TCP1"/>
    <property type="match status" value="1"/>
</dbReference>
<dbReference type="Proteomes" id="UP000646827">
    <property type="component" value="Unassembled WGS sequence"/>
</dbReference>
<evidence type="ECO:0000256" key="7">
    <source>
        <dbReference type="ARBA" id="ARBA00022777"/>
    </source>
</evidence>
<evidence type="ECO:0000259" key="13">
    <source>
        <dbReference type="PROSITE" id="PS51455"/>
    </source>
</evidence>
<dbReference type="FunFam" id="3.30.810.10:FF:000001">
    <property type="entry name" value="1-phosphatidylinositol 3-phosphate 5-kinase FAB1"/>
    <property type="match status" value="1"/>
</dbReference>
<evidence type="ECO:0000256" key="1">
    <source>
        <dbReference type="ARBA" id="ARBA00000768"/>
    </source>
</evidence>
<keyword evidence="7 11" id="KW-0418">Kinase</keyword>
<feature type="compositionally biased region" description="Polar residues" evidence="12">
    <location>
        <begin position="1228"/>
        <end position="1257"/>
    </location>
</feature>
<feature type="compositionally biased region" description="Basic and acidic residues" evidence="12">
    <location>
        <begin position="990"/>
        <end position="1002"/>
    </location>
</feature>
<dbReference type="InterPro" id="IPR027410">
    <property type="entry name" value="TCP-1-like_intermed_sf"/>
</dbReference>
<evidence type="ECO:0000256" key="9">
    <source>
        <dbReference type="ARBA" id="ARBA00022840"/>
    </source>
</evidence>
<dbReference type="GO" id="GO:0010008">
    <property type="term" value="C:endosome membrane"/>
    <property type="evidence" value="ECO:0007669"/>
    <property type="project" value="TreeGrafter"/>
</dbReference>
<feature type="region of interest" description="Disordered" evidence="12">
    <location>
        <begin position="1386"/>
        <end position="1433"/>
    </location>
</feature>
<feature type="compositionally biased region" description="Acidic residues" evidence="12">
    <location>
        <begin position="1291"/>
        <end position="1318"/>
    </location>
</feature>
<feature type="compositionally biased region" description="Basic residues" evidence="12">
    <location>
        <begin position="1010"/>
        <end position="1020"/>
    </location>
</feature>
<dbReference type="Pfam" id="PF01504">
    <property type="entry name" value="PIP5K"/>
    <property type="match status" value="1"/>
</dbReference>
<dbReference type="SUPFAM" id="SSF54849">
    <property type="entry name" value="GroEL-intermediate domain like"/>
    <property type="match status" value="1"/>
</dbReference>
<gene>
    <name evidence="14" type="ORF">INT45_000233</name>
</gene>
<keyword evidence="15" id="KW-1185">Reference proteome</keyword>
<dbReference type="CDD" id="cd03334">
    <property type="entry name" value="Fab1_TCP"/>
    <property type="match status" value="1"/>
</dbReference>
<dbReference type="PROSITE" id="PS51455">
    <property type="entry name" value="PIPK"/>
    <property type="match status" value="1"/>
</dbReference>
<dbReference type="GO" id="GO:0005524">
    <property type="term" value="F:ATP binding"/>
    <property type="evidence" value="ECO:0007669"/>
    <property type="project" value="UniProtKB-UniRule"/>
</dbReference>
<feature type="region of interest" description="Disordered" evidence="12">
    <location>
        <begin position="1106"/>
        <end position="1166"/>
    </location>
</feature>
<dbReference type="SUPFAM" id="SSF52029">
    <property type="entry name" value="GroEL apical domain-like"/>
    <property type="match status" value="1"/>
</dbReference>
<feature type="domain" description="PIPK" evidence="13">
    <location>
        <begin position="1517"/>
        <end position="1844"/>
    </location>
</feature>
<dbReference type="Gene3D" id="3.50.7.10">
    <property type="entry name" value="GroEL"/>
    <property type="match status" value="1"/>
</dbReference>
<feature type="region of interest" description="Disordered" evidence="12">
    <location>
        <begin position="1215"/>
        <end position="1340"/>
    </location>
</feature>
<dbReference type="InterPro" id="IPR027483">
    <property type="entry name" value="PInositol-4-P-4/5-kinase_C_sf"/>
</dbReference>
<keyword evidence="4" id="KW-0479">Metal-binding</keyword>